<proteinExistence type="predicted"/>
<reference evidence="2" key="2">
    <citation type="submission" date="2020-10" db="UniProtKB">
        <authorList>
            <consortium name="WormBaseParasite"/>
        </authorList>
    </citation>
    <scope>IDENTIFICATION</scope>
</reference>
<dbReference type="WBParaSite" id="Pan_g22538.t1">
    <property type="protein sequence ID" value="Pan_g22538.t1"/>
    <property type="gene ID" value="Pan_g22538"/>
</dbReference>
<organism evidence="1 2">
    <name type="scientific">Panagrellus redivivus</name>
    <name type="common">Microworm</name>
    <dbReference type="NCBI Taxonomy" id="6233"/>
    <lineage>
        <taxon>Eukaryota</taxon>
        <taxon>Metazoa</taxon>
        <taxon>Ecdysozoa</taxon>
        <taxon>Nematoda</taxon>
        <taxon>Chromadorea</taxon>
        <taxon>Rhabditida</taxon>
        <taxon>Tylenchina</taxon>
        <taxon>Panagrolaimomorpha</taxon>
        <taxon>Panagrolaimoidea</taxon>
        <taxon>Panagrolaimidae</taxon>
        <taxon>Panagrellus</taxon>
    </lineage>
</organism>
<name>A0A7E4VMB9_PANRE</name>
<dbReference type="Proteomes" id="UP000492821">
    <property type="component" value="Unassembled WGS sequence"/>
</dbReference>
<evidence type="ECO:0000313" key="2">
    <source>
        <dbReference type="WBParaSite" id="Pan_g22538.t1"/>
    </source>
</evidence>
<dbReference type="AlphaFoldDB" id="A0A7E4VMB9"/>
<accession>A0A7E4VMB9</accession>
<evidence type="ECO:0000313" key="1">
    <source>
        <dbReference type="Proteomes" id="UP000492821"/>
    </source>
</evidence>
<sequence>MTLAPMPGGTLVARLEARQNPSVGSGHTWRLAASPFSARRLFPRSFSFRGLSFVPLGHLIKYLQLNTASDSPLSVTDSGANSEADDIYRLAASVSAGAQGGSDWFGDETADFFDDANGGGGGATTSAWRGESASALRLLSAAAAAANARAGTINGRAAFARISGGYDAMGNLEQLIALPVACRDMPIMVPVAFIGRGCPFHPLQMPSHFYYLPSPGFPSLQPCCAHHIMADGVCCFGVPSSQPSIHLSTFLQTHSTSIPPFLVLAVNGIPVGYEPKCHGCLSTARIGASFFDTFDVSTFFELCKLKVLCVRPV</sequence>
<keyword evidence="1" id="KW-1185">Reference proteome</keyword>
<reference evidence="1" key="1">
    <citation type="journal article" date="2013" name="Genetics">
        <title>The draft genome and transcriptome of Panagrellus redivivus are shaped by the harsh demands of a free-living lifestyle.</title>
        <authorList>
            <person name="Srinivasan J."/>
            <person name="Dillman A.R."/>
            <person name="Macchietto M.G."/>
            <person name="Heikkinen L."/>
            <person name="Lakso M."/>
            <person name="Fracchia K.M."/>
            <person name="Antoshechkin I."/>
            <person name="Mortazavi A."/>
            <person name="Wong G."/>
            <person name="Sternberg P.W."/>
        </authorList>
    </citation>
    <scope>NUCLEOTIDE SEQUENCE [LARGE SCALE GENOMIC DNA]</scope>
    <source>
        <strain evidence="1">MT8872</strain>
    </source>
</reference>
<protein>
    <submittedName>
        <fullName evidence="2">Uncharacterized protein</fullName>
    </submittedName>
</protein>